<evidence type="ECO:0000256" key="5">
    <source>
        <dbReference type="SAM" id="SignalP"/>
    </source>
</evidence>
<dbReference type="InterPro" id="IPR010851">
    <property type="entry name" value="DEFL"/>
</dbReference>
<name>A0AAV7E4S1_ARIFI</name>
<dbReference type="EMBL" id="JAINDJ010000007">
    <property type="protein sequence ID" value="KAG9442841.1"/>
    <property type="molecule type" value="Genomic_DNA"/>
</dbReference>
<evidence type="ECO:0000256" key="4">
    <source>
        <dbReference type="ARBA" id="ARBA00022821"/>
    </source>
</evidence>
<evidence type="ECO:0000313" key="6">
    <source>
        <dbReference type="EMBL" id="KAG9442841.1"/>
    </source>
</evidence>
<comment type="similarity">
    <text evidence="1">Belongs to the DEFL family.</text>
</comment>
<reference evidence="6 7" key="1">
    <citation type="submission" date="2021-07" db="EMBL/GenBank/DDBJ databases">
        <title>The Aristolochia fimbriata genome: insights into angiosperm evolution, floral development and chemical biosynthesis.</title>
        <authorList>
            <person name="Jiao Y."/>
        </authorList>
    </citation>
    <scope>NUCLEOTIDE SEQUENCE [LARGE SCALE GENOMIC DNA]</scope>
    <source>
        <strain evidence="6">IBCAS-2021</strain>
        <tissue evidence="6">Leaf</tissue>
    </source>
</reference>
<feature type="signal peptide" evidence="5">
    <location>
        <begin position="1"/>
        <end position="25"/>
    </location>
</feature>
<sequence>MKISGFSISILLALFFVLFFSAADAKLCYEQWSNRAGCDVARCVALCKKAHGPEAQGGCAKISPICHCAFPCFAGSKKLLIKHDQAIIN</sequence>
<accession>A0AAV7E4S1</accession>
<evidence type="ECO:0000313" key="7">
    <source>
        <dbReference type="Proteomes" id="UP000825729"/>
    </source>
</evidence>
<evidence type="ECO:0000256" key="1">
    <source>
        <dbReference type="ARBA" id="ARBA00006722"/>
    </source>
</evidence>
<keyword evidence="5" id="KW-0732">Signal</keyword>
<keyword evidence="2" id="KW-0929">Antimicrobial</keyword>
<dbReference type="GO" id="GO:0031640">
    <property type="term" value="P:killing of cells of another organism"/>
    <property type="evidence" value="ECO:0007669"/>
    <property type="project" value="UniProtKB-KW"/>
</dbReference>
<gene>
    <name evidence="6" type="ORF">H6P81_018695</name>
</gene>
<dbReference type="GO" id="GO:0050832">
    <property type="term" value="P:defense response to fungus"/>
    <property type="evidence" value="ECO:0007669"/>
    <property type="project" value="UniProtKB-KW"/>
</dbReference>
<protein>
    <submittedName>
        <fullName evidence="6">Uncharacterized protein</fullName>
    </submittedName>
</protein>
<comment type="caution">
    <text evidence="6">The sequence shown here is derived from an EMBL/GenBank/DDBJ whole genome shotgun (WGS) entry which is preliminary data.</text>
</comment>
<organism evidence="6 7">
    <name type="scientific">Aristolochia fimbriata</name>
    <name type="common">White veined hardy Dutchman's pipe vine</name>
    <dbReference type="NCBI Taxonomy" id="158543"/>
    <lineage>
        <taxon>Eukaryota</taxon>
        <taxon>Viridiplantae</taxon>
        <taxon>Streptophyta</taxon>
        <taxon>Embryophyta</taxon>
        <taxon>Tracheophyta</taxon>
        <taxon>Spermatophyta</taxon>
        <taxon>Magnoliopsida</taxon>
        <taxon>Magnoliidae</taxon>
        <taxon>Piperales</taxon>
        <taxon>Aristolochiaceae</taxon>
        <taxon>Aristolochia</taxon>
    </lineage>
</organism>
<keyword evidence="3" id="KW-0295">Fungicide</keyword>
<keyword evidence="7" id="KW-1185">Reference proteome</keyword>
<dbReference type="Proteomes" id="UP000825729">
    <property type="component" value="Unassembled WGS sequence"/>
</dbReference>
<keyword evidence="4" id="KW-0611">Plant defense</keyword>
<dbReference type="Pfam" id="PF07333">
    <property type="entry name" value="SLR1-BP"/>
    <property type="match status" value="1"/>
</dbReference>
<feature type="chain" id="PRO_5043451178" evidence="5">
    <location>
        <begin position="26"/>
        <end position="89"/>
    </location>
</feature>
<evidence type="ECO:0000256" key="3">
    <source>
        <dbReference type="ARBA" id="ARBA00022577"/>
    </source>
</evidence>
<evidence type="ECO:0000256" key="2">
    <source>
        <dbReference type="ARBA" id="ARBA00022529"/>
    </source>
</evidence>
<proteinExistence type="inferred from homology"/>
<dbReference type="AlphaFoldDB" id="A0AAV7E4S1"/>